<protein>
    <submittedName>
        <fullName evidence="1">Uncharacterized protein</fullName>
    </submittedName>
</protein>
<keyword evidence="2" id="KW-1185">Reference proteome</keyword>
<proteinExistence type="predicted"/>
<evidence type="ECO:0000313" key="2">
    <source>
        <dbReference type="Proteomes" id="UP000314294"/>
    </source>
</evidence>
<dbReference type="Proteomes" id="UP000314294">
    <property type="component" value="Unassembled WGS sequence"/>
</dbReference>
<accession>A0A4Z2G3W9</accession>
<gene>
    <name evidence="1" type="ORF">EYF80_042245</name>
</gene>
<organism evidence="1 2">
    <name type="scientific">Liparis tanakae</name>
    <name type="common">Tanaka's snailfish</name>
    <dbReference type="NCBI Taxonomy" id="230148"/>
    <lineage>
        <taxon>Eukaryota</taxon>
        <taxon>Metazoa</taxon>
        <taxon>Chordata</taxon>
        <taxon>Craniata</taxon>
        <taxon>Vertebrata</taxon>
        <taxon>Euteleostomi</taxon>
        <taxon>Actinopterygii</taxon>
        <taxon>Neopterygii</taxon>
        <taxon>Teleostei</taxon>
        <taxon>Neoteleostei</taxon>
        <taxon>Acanthomorphata</taxon>
        <taxon>Eupercaria</taxon>
        <taxon>Perciformes</taxon>
        <taxon>Cottioidei</taxon>
        <taxon>Cottales</taxon>
        <taxon>Liparidae</taxon>
        <taxon>Liparis</taxon>
    </lineage>
</organism>
<sequence length="76" mass="8236">MPPLKALQLIVHQAGFQSRLPVMDSAMTRVSGSNTGEARGSDKRCKGDYGSRRMSLALGLRLSAVFRLISIQTVTT</sequence>
<evidence type="ECO:0000313" key="1">
    <source>
        <dbReference type="EMBL" id="TNN47563.1"/>
    </source>
</evidence>
<comment type="caution">
    <text evidence="1">The sequence shown here is derived from an EMBL/GenBank/DDBJ whole genome shotgun (WGS) entry which is preliminary data.</text>
</comment>
<reference evidence="1 2" key="1">
    <citation type="submission" date="2019-03" db="EMBL/GenBank/DDBJ databases">
        <title>First draft genome of Liparis tanakae, snailfish: a comprehensive survey of snailfish specific genes.</title>
        <authorList>
            <person name="Kim W."/>
            <person name="Song I."/>
            <person name="Jeong J.-H."/>
            <person name="Kim D."/>
            <person name="Kim S."/>
            <person name="Ryu S."/>
            <person name="Song J.Y."/>
            <person name="Lee S.K."/>
        </authorList>
    </citation>
    <scope>NUCLEOTIDE SEQUENCE [LARGE SCALE GENOMIC DNA]</scope>
    <source>
        <tissue evidence="1">Muscle</tissue>
    </source>
</reference>
<dbReference type="EMBL" id="SRLO01000737">
    <property type="protein sequence ID" value="TNN47563.1"/>
    <property type="molecule type" value="Genomic_DNA"/>
</dbReference>
<dbReference type="AlphaFoldDB" id="A0A4Z2G3W9"/>
<name>A0A4Z2G3W9_9TELE</name>